<dbReference type="AlphaFoldDB" id="A0A1A6BI97"/>
<sequence length="74" mass="7897">MTELVRVAIADGLTDAAALAKSSRQFQGVSGRRSTVDLPADLHKTLKVIAAQHDTSVQALLLAAIHRTYPDLTT</sequence>
<comment type="caution">
    <text evidence="1">The sequence shown here is derived from an EMBL/GenBank/DDBJ whole genome shotgun (WGS) entry which is preliminary data.</text>
</comment>
<dbReference type="SUPFAM" id="SSF47598">
    <property type="entry name" value="Ribbon-helix-helix"/>
    <property type="match status" value="1"/>
</dbReference>
<dbReference type="InterPro" id="IPR010985">
    <property type="entry name" value="Ribbon_hlx_hlx"/>
</dbReference>
<name>A0A1A6BI97_MYCGO</name>
<dbReference type="GO" id="GO:0006355">
    <property type="term" value="P:regulation of DNA-templated transcription"/>
    <property type="evidence" value="ECO:0007669"/>
    <property type="project" value="InterPro"/>
</dbReference>
<evidence type="ECO:0000313" key="1">
    <source>
        <dbReference type="EMBL" id="OBS02077.1"/>
    </source>
</evidence>
<protein>
    <submittedName>
        <fullName evidence="1">Uncharacterized protein</fullName>
    </submittedName>
</protein>
<reference evidence="1 2" key="1">
    <citation type="submission" date="2016-06" db="EMBL/GenBank/DDBJ databases">
        <authorList>
            <person name="Kjaerup R.B."/>
            <person name="Dalgaard T.S."/>
            <person name="Juul-Madsen H.R."/>
        </authorList>
    </citation>
    <scope>NUCLEOTIDE SEQUENCE [LARGE SCALE GENOMIC DNA]</scope>
    <source>
        <strain evidence="1 2">1245752.6</strain>
    </source>
</reference>
<dbReference type="Gene3D" id="3.30.559.30">
    <property type="entry name" value="Nonribosomal peptide synthetase, condensation domain"/>
    <property type="match status" value="1"/>
</dbReference>
<evidence type="ECO:0000313" key="2">
    <source>
        <dbReference type="Proteomes" id="UP000093757"/>
    </source>
</evidence>
<gene>
    <name evidence="1" type="ORF">A9W98_16745</name>
</gene>
<dbReference type="Proteomes" id="UP000093757">
    <property type="component" value="Unassembled WGS sequence"/>
</dbReference>
<dbReference type="EMBL" id="MAEM01000225">
    <property type="protein sequence ID" value="OBS02077.1"/>
    <property type="molecule type" value="Genomic_DNA"/>
</dbReference>
<accession>A0A1A6BI97</accession>
<organism evidence="1 2">
    <name type="scientific">Mycobacterium gordonae</name>
    <dbReference type="NCBI Taxonomy" id="1778"/>
    <lineage>
        <taxon>Bacteria</taxon>
        <taxon>Bacillati</taxon>
        <taxon>Actinomycetota</taxon>
        <taxon>Actinomycetes</taxon>
        <taxon>Mycobacteriales</taxon>
        <taxon>Mycobacteriaceae</taxon>
        <taxon>Mycobacterium</taxon>
    </lineage>
</organism>
<proteinExistence type="predicted"/>